<dbReference type="PANTHER" id="PTHR12526:SF600">
    <property type="entry name" value="GLYCOSYL TRANSFERASE GROUP 1"/>
    <property type="match status" value="1"/>
</dbReference>
<dbReference type="PANTHER" id="PTHR12526">
    <property type="entry name" value="GLYCOSYLTRANSFERASE"/>
    <property type="match status" value="1"/>
</dbReference>
<dbReference type="SUPFAM" id="SSF53756">
    <property type="entry name" value="UDP-Glycosyltransferase/glycogen phosphorylase"/>
    <property type="match status" value="1"/>
</dbReference>
<gene>
    <name evidence="1" type="ORF">JJL56_28560</name>
</gene>
<dbReference type="CDD" id="cd03801">
    <property type="entry name" value="GT4_PimA-like"/>
    <property type="match status" value="1"/>
</dbReference>
<accession>A0ABS1I6X2</accession>
<comment type="caution">
    <text evidence="1">The sequence shown here is derived from an EMBL/GenBank/DDBJ whole genome shotgun (WGS) entry which is preliminary data.</text>
</comment>
<dbReference type="EMBL" id="JAEPIV010000031">
    <property type="protein sequence ID" value="MBK4722814.1"/>
    <property type="molecule type" value="Genomic_DNA"/>
</dbReference>
<reference evidence="1 2" key="1">
    <citation type="submission" date="2021-01" db="EMBL/GenBank/DDBJ databases">
        <title>Azospirillum sp. YIM DDC1 draft genome.</title>
        <authorList>
            <person name="Wang Y.-X."/>
        </authorList>
    </citation>
    <scope>NUCLEOTIDE SEQUENCE [LARGE SCALE GENOMIC DNA]</scope>
    <source>
        <strain evidence="1 2">YIM DDC1</strain>
    </source>
</reference>
<protein>
    <submittedName>
        <fullName evidence="1">Glycosyltransferase family 4 protein</fullName>
    </submittedName>
</protein>
<dbReference type="Gene3D" id="3.40.50.2000">
    <property type="entry name" value="Glycogen Phosphorylase B"/>
    <property type="match status" value="2"/>
</dbReference>
<evidence type="ECO:0000313" key="2">
    <source>
        <dbReference type="Proteomes" id="UP000654452"/>
    </source>
</evidence>
<keyword evidence="2" id="KW-1185">Reference proteome</keyword>
<sequence>MRILLLSRYSPRGPSSRLRHYQFLPALAEAGISVAVAPLLPDSYLEALYAGRSRPLRSIALAYAARIRQMTKAETFDLLWIEKELLPWFPYGAERWFLKSAPPYIVDFDDAWFHHYDRSRWSLVRRLLGQKLDALMRHAALVTVGNDYLAGRAESAGARSVAILPTVVDLSRYPAAPGPREDLPVVGWIGSPITDHYLDLVEEPLRRMVMGNEARLCLVGATPGALGSLPAIRQPWREDTETRHIAAFDIGIMPLADTPWERGKCGYKLIQYMACGKPVVASPVGVNRDIVEHGVNGFLAETPEEWAGALRRLAADPHLRRRFGAAGRSKVERHYSLMGTVPRLVELLRSVARDQPLTAAR</sequence>
<evidence type="ECO:0000313" key="1">
    <source>
        <dbReference type="EMBL" id="MBK4722814.1"/>
    </source>
</evidence>
<name>A0ABS1I6X2_9PROT</name>
<dbReference type="Pfam" id="PF13692">
    <property type="entry name" value="Glyco_trans_1_4"/>
    <property type="match status" value="1"/>
</dbReference>
<dbReference type="Proteomes" id="UP000654452">
    <property type="component" value="Unassembled WGS sequence"/>
</dbReference>
<proteinExistence type="predicted"/>
<organism evidence="1 2">
    <name type="scientific">Azospirillum aestuarii</name>
    <dbReference type="NCBI Taxonomy" id="2802052"/>
    <lineage>
        <taxon>Bacteria</taxon>
        <taxon>Pseudomonadati</taxon>
        <taxon>Pseudomonadota</taxon>
        <taxon>Alphaproteobacteria</taxon>
        <taxon>Rhodospirillales</taxon>
        <taxon>Azospirillaceae</taxon>
        <taxon>Azospirillum</taxon>
    </lineage>
</organism>